<keyword evidence="6 8" id="KW-0234">DNA repair</keyword>
<dbReference type="FunFam" id="1.10.1420.10:FF:000001">
    <property type="entry name" value="DNA mismatch repair protein MutS"/>
    <property type="match status" value="1"/>
</dbReference>
<evidence type="ECO:0000256" key="4">
    <source>
        <dbReference type="ARBA" id="ARBA00022840"/>
    </source>
</evidence>
<feature type="domain" description="DNA mismatch repair proteins mutS family" evidence="11">
    <location>
        <begin position="700"/>
        <end position="716"/>
    </location>
</feature>
<proteinExistence type="inferred from homology"/>
<dbReference type="InterPro" id="IPR007861">
    <property type="entry name" value="DNA_mismatch_repair_MutS_clamp"/>
</dbReference>
<dbReference type="PANTHER" id="PTHR11361:SF34">
    <property type="entry name" value="DNA MISMATCH REPAIR PROTEIN MSH1, MITOCHONDRIAL"/>
    <property type="match status" value="1"/>
</dbReference>
<dbReference type="Pfam" id="PF05190">
    <property type="entry name" value="MutS_IV"/>
    <property type="match status" value="1"/>
</dbReference>
<dbReference type="InterPro" id="IPR007696">
    <property type="entry name" value="DNA_mismatch_repair_MutS_core"/>
</dbReference>
<dbReference type="PANTHER" id="PTHR11361">
    <property type="entry name" value="DNA MISMATCH REPAIR PROTEIN MUTS FAMILY MEMBER"/>
    <property type="match status" value="1"/>
</dbReference>
<reference evidence="12 13" key="1">
    <citation type="journal article" date="2015" name="Genome Announc.">
        <title>Complete Genome Sequence of Methanosphaerula palustris E1-9CT, a Hydrogenotrophic Methanogen Isolated from a Minerotrophic Fen Peatland.</title>
        <authorList>
            <person name="Cadillo-Quiroz H."/>
            <person name="Browne P."/>
            <person name="Kyrpides N."/>
            <person name="Woyke T."/>
            <person name="Goodwin L."/>
            <person name="Detter C."/>
            <person name="Yavitt J.B."/>
            <person name="Zinder S.H."/>
        </authorList>
    </citation>
    <scope>NUCLEOTIDE SEQUENCE [LARGE SCALE GENOMIC DNA]</scope>
    <source>
        <strain evidence="13">ATCC BAA-1556 / DSM 19958 / E1-9c</strain>
    </source>
</reference>
<evidence type="ECO:0000256" key="1">
    <source>
        <dbReference type="ARBA" id="ARBA00006271"/>
    </source>
</evidence>
<dbReference type="Gene3D" id="1.10.1420.10">
    <property type="match status" value="2"/>
</dbReference>
<comment type="caution">
    <text evidence="8">Lacks conserved residue(s) required for the propagation of feature annotation.</text>
</comment>
<dbReference type="InterPro" id="IPR007860">
    <property type="entry name" value="DNA_mmatch_repair_MutS_con_dom"/>
</dbReference>
<dbReference type="KEGG" id="mpl:Mpal_0935"/>
<dbReference type="FunFam" id="3.40.50.300:FF:000870">
    <property type="entry name" value="MutS protein homolog 4"/>
    <property type="match status" value="1"/>
</dbReference>
<evidence type="ECO:0000256" key="5">
    <source>
        <dbReference type="ARBA" id="ARBA00023125"/>
    </source>
</evidence>
<dbReference type="Gene3D" id="3.30.420.110">
    <property type="entry name" value="MutS, connector domain"/>
    <property type="match status" value="1"/>
</dbReference>
<comment type="function">
    <text evidence="7 8">This protein is involved in the repair of mismatches in DNA. It is possible that it carries out the mismatch recognition step. This protein has a weak ATPase activity.</text>
</comment>
<dbReference type="STRING" id="521011.Mpal_0935"/>
<organism evidence="12 13">
    <name type="scientific">Methanosphaerula palustris (strain ATCC BAA-1556 / DSM 19958 / E1-9c)</name>
    <dbReference type="NCBI Taxonomy" id="521011"/>
    <lineage>
        <taxon>Archaea</taxon>
        <taxon>Methanobacteriati</taxon>
        <taxon>Methanobacteriota</taxon>
        <taxon>Stenosarchaea group</taxon>
        <taxon>Methanomicrobia</taxon>
        <taxon>Methanomicrobiales</taxon>
        <taxon>Methanoregulaceae</taxon>
        <taxon>Methanosphaerula</taxon>
    </lineage>
</organism>
<dbReference type="GO" id="GO:0003684">
    <property type="term" value="F:damaged DNA binding"/>
    <property type="evidence" value="ECO:0007669"/>
    <property type="project" value="UniProtKB-UniRule"/>
</dbReference>
<evidence type="ECO:0000313" key="12">
    <source>
        <dbReference type="EMBL" id="ACL16287.1"/>
    </source>
</evidence>
<evidence type="ECO:0000256" key="10">
    <source>
        <dbReference type="RuleBase" id="RU003756"/>
    </source>
</evidence>
<evidence type="ECO:0000256" key="2">
    <source>
        <dbReference type="ARBA" id="ARBA00022741"/>
    </source>
</evidence>
<dbReference type="PROSITE" id="PS00486">
    <property type="entry name" value="DNA_MISMATCH_REPAIR_2"/>
    <property type="match status" value="1"/>
</dbReference>
<dbReference type="NCBIfam" id="NF003810">
    <property type="entry name" value="PRK05399.1"/>
    <property type="match status" value="1"/>
</dbReference>
<dbReference type="NCBIfam" id="TIGR01070">
    <property type="entry name" value="mutS1"/>
    <property type="match status" value="1"/>
</dbReference>
<dbReference type="PIRSF" id="PIRSF037677">
    <property type="entry name" value="DNA_mis_repair_Msh6"/>
    <property type="match status" value="1"/>
</dbReference>
<dbReference type="SUPFAM" id="SSF55271">
    <property type="entry name" value="DNA repair protein MutS, domain I"/>
    <property type="match status" value="1"/>
</dbReference>
<dbReference type="HAMAP" id="MF_00096">
    <property type="entry name" value="MutS"/>
    <property type="match status" value="1"/>
</dbReference>
<evidence type="ECO:0000256" key="9">
    <source>
        <dbReference type="NCBIfam" id="TIGR01070"/>
    </source>
</evidence>
<keyword evidence="3 8" id="KW-0227">DNA damage</keyword>
<dbReference type="Gene3D" id="3.40.50.300">
    <property type="entry name" value="P-loop containing nucleotide triphosphate hydrolases"/>
    <property type="match status" value="1"/>
</dbReference>
<dbReference type="SUPFAM" id="SSF52540">
    <property type="entry name" value="P-loop containing nucleoside triphosphate hydrolases"/>
    <property type="match status" value="1"/>
</dbReference>
<dbReference type="Pfam" id="PF05188">
    <property type="entry name" value="MutS_II"/>
    <property type="match status" value="1"/>
</dbReference>
<evidence type="ECO:0000256" key="8">
    <source>
        <dbReference type="HAMAP-Rule" id="MF_00096"/>
    </source>
</evidence>
<dbReference type="GO" id="GO:0006298">
    <property type="term" value="P:mismatch repair"/>
    <property type="evidence" value="ECO:0007669"/>
    <property type="project" value="UniProtKB-UniRule"/>
</dbReference>
<dbReference type="RefSeq" id="WP_012617606.1">
    <property type="nucleotide sequence ID" value="NC_011832.1"/>
</dbReference>
<dbReference type="SMART" id="SM00533">
    <property type="entry name" value="MUTSd"/>
    <property type="match status" value="1"/>
</dbReference>
<dbReference type="HOGENOM" id="CLU_002472_3_1_2"/>
<dbReference type="GO" id="GO:0030983">
    <property type="term" value="F:mismatched DNA binding"/>
    <property type="evidence" value="ECO:0007669"/>
    <property type="project" value="InterPro"/>
</dbReference>
<dbReference type="AlphaFoldDB" id="B8GGN2"/>
<keyword evidence="2 8" id="KW-0547">Nucleotide-binding</keyword>
<keyword evidence="4 8" id="KW-0067">ATP-binding</keyword>
<dbReference type="Gene3D" id="3.40.1170.10">
    <property type="entry name" value="DNA repair protein MutS, domain I"/>
    <property type="match status" value="1"/>
</dbReference>
<name>B8GGN2_METPE</name>
<gene>
    <name evidence="8" type="primary">mutS</name>
    <name evidence="12" type="ordered locus">Mpal_0935</name>
</gene>
<dbReference type="SMART" id="SM00534">
    <property type="entry name" value="MUTSac"/>
    <property type="match status" value="1"/>
</dbReference>
<dbReference type="Proteomes" id="UP000002457">
    <property type="component" value="Chromosome"/>
</dbReference>
<dbReference type="GeneID" id="7272428"/>
<evidence type="ECO:0000256" key="3">
    <source>
        <dbReference type="ARBA" id="ARBA00022763"/>
    </source>
</evidence>
<dbReference type="Pfam" id="PF05192">
    <property type="entry name" value="MutS_III"/>
    <property type="match status" value="1"/>
</dbReference>
<dbReference type="Pfam" id="PF00488">
    <property type="entry name" value="MutS_V"/>
    <property type="match status" value="1"/>
</dbReference>
<dbReference type="FunFam" id="3.40.1170.10:FF:000001">
    <property type="entry name" value="DNA mismatch repair protein MutS"/>
    <property type="match status" value="1"/>
</dbReference>
<dbReference type="InterPro" id="IPR036187">
    <property type="entry name" value="DNA_mismatch_repair_MutS_sf"/>
</dbReference>
<dbReference type="SUPFAM" id="SSF53150">
    <property type="entry name" value="DNA repair protein MutS, domain II"/>
    <property type="match status" value="1"/>
</dbReference>
<dbReference type="InterPro" id="IPR000432">
    <property type="entry name" value="DNA_mismatch_repair_MutS_C"/>
</dbReference>
<dbReference type="InterPro" id="IPR027417">
    <property type="entry name" value="P-loop_NTPase"/>
</dbReference>
<dbReference type="EMBL" id="CP001338">
    <property type="protein sequence ID" value="ACL16287.1"/>
    <property type="molecule type" value="Genomic_DNA"/>
</dbReference>
<dbReference type="InterPro" id="IPR016151">
    <property type="entry name" value="DNA_mismatch_repair_MutS_N"/>
</dbReference>
<dbReference type="InterPro" id="IPR036678">
    <property type="entry name" value="MutS_con_dom_sf"/>
</dbReference>
<accession>B8GGN2</accession>
<evidence type="ECO:0000256" key="6">
    <source>
        <dbReference type="ARBA" id="ARBA00023204"/>
    </source>
</evidence>
<dbReference type="Pfam" id="PF01624">
    <property type="entry name" value="MutS_I"/>
    <property type="match status" value="1"/>
</dbReference>
<comment type="similarity">
    <text evidence="1 8 10">Belongs to the DNA mismatch repair MutS family.</text>
</comment>
<dbReference type="GO" id="GO:0140664">
    <property type="term" value="F:ATP-dependent DNA damage sensor activity"/>
    <property type="evidence" value="ECO:0007669"/>
    <property type="project" value="InterPro"/>
</dbReference>
<protein>
    <recommendedName>
        <fullName evidence="8 9">DNA mismatch repair protein MutS</fullName>
    </recommendedName>
</protein>
<dbReference type="InterPro" id="IPR005748">
    <property type="entry name" value="DNA_mismatch_repair_MutS"/>
</dbReference>
<dbReference type="InterPro" id="IPR017261">
    <property type="entry name" value="DNA_mismatch_repair_MutS/MSH"/>
</dbReference>
<evidence type="ECO:0000313" key="13">
    <source>
        <dbReference type="Proteomes" id="UP000002457"/>
    </source>
</evidence>
<sequence>MTGGLSPGMRQYQAAKQQYPDALLLFRMGDFYETFGADAEIVARELDIVLTSRSSDSAGKKIPLAGVPYHAADGYIARLVRRGYKVAVGEQVEDPKKAKGLVRREVVRVITPGTVIESELLGSAEARTLVAVALDRRTDQIGVASLDVSTGAFSVLVTRSGSDCSGLRTELARIGPTEVIVPASADPDLIAAAREICPVVTPYPDESFAPGTANELLKHHFQTATLEGFGCAGLPLAIGAAGAALAYALEMHHAPLTHITTLSTRTAEERMVLDEITLRNLELVSTIRGEAKDGTLLSVLDRTGTSMGARLLKSCLVSPLLNREQIEERLDAVSFFVDHPMVRSEVRSLLHRSADIERIAGRIAYGSATPRDLVTLNRSLTVLPMISSLLSDPEVTVPAEVATAVAGIEDPGSITDLIERALVDDPPANTRNGGMIRDGYDETLDHFRSLSGSGKDWILDLQQKERERTGIRTLKIAYNRVFGYYIEVTKANAALVPAEYDRKQTTTNGERYTTPALREQEQQIAEAEEHLLERETMLFAALLTSLAGSVPMLQQNAASVAWLDLYSALAEVAVQDGFTRPVIIDEPKVLIRGGRHPVVEQHVEGGFIPNDTSMDGAEEQILIITGANMAGKSTYMRSLAILCIMAQMGSFVPADHATIGLVDRVFTRVGAFDDLARGQSTFMVEMVELANILNHVTPQSLVILDEIGRGTSTVDGYSIARAVLEFLHGKGKSGPRTLFATHFHELVDVEATLKRVRNYHLAVQETGTDVIFTRQLIPGATDKSYGIHVATLAGVPRKVTDRATAILAEVMGREYSTTPKKARYTQMLLISPESEAVEHPAVKALRGINPDDLTPLQALQALYALKEHLRGGGV</sequence>
<dbReference type="GO" id="GO:0005524">
    <property type="term" value="F:ATP binding"/>
    <property type="evidence" value="ECO:0007669"/>
    <property type="project" value="UniProtKB-UniRule"/>
</dbReference>
<keyword evidence="13" id="KW-1185">Reference proteome</keyword>
<dbReference type="InterPro" id="IPR045076">
    <property type="entry name" value="MutS"/>
</dbReference>
<dbReference type="InterPro" id="IPR007695">
    <property type="entry name" value="DNA_mismatch_repair_MutS-lik_N"/>
</dbReference>
<evidence type="ECO:0000259" key="11">
    <source>
        <dbReference type="PROSITE" id="PS00486"/>
    </source>
</evidence>
<dbReference type="OrthoDB" id="146065at2157"/>
<dbReference type="SUPFAM" id="SSF48334">
    <property type="entry name" value="DNA repair protein MutS, domain III"/>
    <property type="match status" value="1"/>
</dbReference>
<dbReference type="eggNOG" id="arCOG02897">
    <property type="taxonomic scope" value="Archaea"/>
</dbReference>
<evidence type="ECO:0000256" key="7">
    <source>
        <dbReference type="ARBA" id="ARBA00024647"/>
    </source>
</evidence>
<dbReference type="Gene3D" id="6.10.140.430">
    <property type="match status" value="1"/>
</dbReference>
<keyword evidence="5 8" id="KW-0238">DNA-binding</keyword>